<evidence type="ECO:0000256" key="3">
    <source>
        <dbReference type="ARBA" id="ARBA00023136"/>
    </source>
</evidence>
<keyword evidence="7" id="KW-1185">Reference proteome</keyword>
<accession>W0VCE6</accession>
<gene>
    <name evidence="6" type="ORF">GJA_4736</name>
</gene>
<feature type="transmembrane region" description="Helical" evidence="4">
    <location>
        <begin position="220"/>
        <end position="244"/>
    </location>
</feature>
<reference evidence="6 7" key="1">
    <citation type="journal article" date="2015" name="Genome Announc.">
        <title>Genome Sequence of Mushroom Soft-Rot Pathogen Janthinobacterium agaricidamnosum.</title>
        <authorList>
            <person name="Graupner K."/>
            <person name="Lackner G."/>
            <person name="Hertweck C."/>
        </authorList>
    </citation>
    <scope>NUCLEOTIDE SEQUENCE [LARGE SCALE GENOMIC DNA]</scope>
    <source>
        <strain evidence="7">NBRC 102515 / DSM 9628</strain>
    </source>
</reference>
<keyword evidence="2 4" id="KW-1133">Transmembrane helix</keyword>
<dbReference type="InterPro" id="IPR036259">
    <property type="entry name" value="MFS_trans_sf"/>
</dbReference>
<dbReference type="InterPro" id="IPR020846">
    <property type="entry name" value="MFS_dom"/>
</dbReference>
<dbReference type="Proteomes" id="UP000027604">
    <property type="component" value="Chromosome I"/>
</dbReference>
<dbReference type="STRING" id="1349767.GJA_4736"/>
<dbReference type="PATRIC" id="fig|1349767.4.peg.1363"/>
<feature type="transmembrane region" description="Helical" evidence="4">
    <location>
        <begin position="256"/>
        <end position="275"/>
    </location>
</feature>
<feature type="domain" description="Major facilitator superfamily (MFS) profile" evidence="5">
    <location>
        <begin position="21"/>
        <end position="403"/>
    </location>
</feature>
<organism evidence="6 7">
    <name type="scientific">Janthinobacterium agaricidamnosum NBRC 102515 = DSM 9628</name>
    <dbReference type="NCBI Taxonomy" id="1349767"/>
    <lineage>
        <taxon>Bacteria</taxon>
        <taxon>Pseudomonadati</taxon>
        <taxon>Pseudomonadota</taxon>
        <taxon>Betaproteobacteria</taxon>
        <taxon>Burkholderiales</taxon>
        <taxon>Oxalobacteraceae</taxon>
        <taxon>Janthinobacterium</taxon>
    </lineage>
</organism>
<keyword evidence="1 4" id="KW-0812">Transmembrane</keyword>
<name>W0VCE6_9BURK</name>
<dbReference type="AlphaFoldDB" id="W0VCE6"/>
<feature type="transmembrane region" description="Helical" evidence="4">
    <location>
        <begin position="376"/>
        <end position="398"/>
    </location>
</feature>
<keyword evidence="3 4" id="KW-0472">Membrane</keyword>
<evidence type="ECO:0000313" key="6">
    <source>
        <dbReference type="EMBL" id="CDG85340.1"/>
    </source>
</evidence>
<dbReference type="EMBL" id="HG322949">
    <property type="protein sequence ID" value="CDG85340.1"/>
    <property type="molecule type" value="Genomic_DNA"/>
</dbReference>
<feature type="transmembrane region" description="Helical" evidence="4">
    <location>
        <begin position="89"/>
        <end position="108"/>
    </location>
</feature>
<dbReference type="KEGG" id="jag:GJA_4736"/>
<feature type="transmembrane region" description="Helical" evidence="4">
    <location>
        <begin position="114"/>
        <end position="136"/>
    </location>
</feature>
<feature type="transmembrane region" description="Helical" evidence="4">
    <location>
        <begin position="348"/>
        <end position="370"/>
    </location>
</feature>
<feature type="transmembrane region" description="Helical" evidence="4">
    <location>
        <begin position="176"/>
        <end position="199"/>
    </location>
</feature>
<dbReference type="Pfam" id="PF06779">
    <property type="entry name" value="MFS_4"/>
    <property type="match status" value="1"/>
</dbReference>
<protein>
    <submittedName>
        <fullName evidence="6">Major Facilitator Superfamily protein</fullName>
    </submittedName>
</protein>
<sequence>MMSADQASPIASSSSPSSFWYPVFAGLCASLVGIGLARFAYTPLIPPLIQAHWFAAAAVVYLGAANLAGYLVGALLGRPIAARLSNRHTLRLMMLLVCASFLACAFPVSVSWFFGWRFLSGVAGGSIMVLVAATLLPHIAPARRGMASGAIFFGLGLGIAASGTLVPLLLNLGLRATWIGLGILALLLTAASWSGWPMAAAAPGQPPAGTAGRAAPSVAILYLQYALMAVGLVPTMVFLVDFIARGLGAGAHLASLFWIVYGVGAIAGPLSYGWLGDRLGPRDGMRLVLLVQVLALAGIYLSSNYVLIGALTIIIGSFPPGIVPLMLARMHGMLPHDVAAQNRGWSRITVIFAASQALVGYAYSAIFNASGGNYRLLFLIAAVGLALALLSEMALAFLRSKTQRHG</sequence>
<evidence type="ECO:0000256" key="4">
    <source>
        <dbReference type="SAM" id="Phobius"/>
    </source>
</evidence>
<feature type="transmembrane region" description="Helical" evidence="4">
    <location>
        <begin position="20"/>
        <end position="41"/>
    </location>
</feature>
<dbReference type="HOGENOM" id="CLU_001265_7_1_4"/>
<feature type="transmembrane region" description="Helical" evidence="4">
    <location>
        <begin position="53"/>
        <end position="77"/>
    </location>
</feature>
<dbReference type="Gene3D" id="1.20.1250.20">
    <property type="entry name" value="MFS general substrate transporter like domains"/>
    <property type="match status" value="2"/>
</dbReference>
<dbReference type="InterPro" id="IPR010645">
    <property type="entry name" value="MFS_4"/>
</dbReference>
<proteinExistence type="predicted"/>
<dbReference type="SUPFAM" id="SSF103473">
    <property type="entry name" value="MFS general substrate transporter"/>
    <property type="match status" value="1"/>
</dbReference>
<feature type="transmembrane region" description="Helical" evidence="4">
    <location>
        <begin position="148"/>
        <end position="170"/>
    </location>
</feature>
<dbReference type="GO" id="GO:0005886">
    <property type="term" value="C:plasma membrane"/>
    <property type="evidence" value="ECO:0007669"/>
    <property type="project" value="TreeGrafter"/>
</dbReference>
<evidence type="ECO:0000313" key="7">
    <source>
        <dbReference type="Proteomes" id="UP000027604"/>
    </source>
</evidence>
<dbReference type="PROSITE" id="PS50850">
    <property type="entry name" value="MFS"/>
    <property type="match status" value="1"/>
</dbReference>
<dbReference type="eggNOG" id="COG2814">
    <property type="taxonomic scope" value="Bacteria"/>
</dbReference>
<evidence type="ECO:0000259" key="5">
    <source>
        <dbReference type="PROSITE" id="PS50850"/>
    </source>
</evidence>
<feature type="transmembrane region" description="Helical" evidence="4">
    <location>
        <begin position="307"/>
        <end position="327"/>
    </location>
</feature>
<dbReference type="GO" id="GO:0022857">
    <property type="term" value="F:transmembrane transporter activity"/>
    <property type="evidence" value="ECO:0007669"/>
    <property type="project" value="InterPro"/>
</dbReference>
<dbReference type="RefSeq" id="WP_197539809.1">
    <property type="nucleotide sequence ID" value="NZ_BCTH01000064.1"/>
</dbReference>
<evidence type="ECO:0000256" key="1">
    <source>
        <dbReference type="ARBA" id="ARBA00022692"/>
    </source>
</evidence>
<dbReference type="PANTHER" id="PTHR23537">
    <property type="match status" value="1"/>
</dbReference>
<evidence type="ECO:0000256" key="2">
    <source>
        <dbReference type="ARBA" id="ARBA00022989"/>
    </source>
</evidence>
<dbReference type="PANTHER" id="PTHR23537:SF1">
    <property type="entry name" value="SUGAR TRANSPORTER"/>
    <property type="match status" value="1"/>
</dbReference>